<proteinExistence type="inferred from homology"/>
<dbReference type="InterPro" id="IPR036107">
    <property type="entry name" value="CsrA_sf"/>
</dbReference>
<accession>A0ABX8IMK6</accession>
<reference evidence="6 7" key="1">
    <citation type="submission" date="2021-06" db="EMBL/GenBank/DDBJ databases">
        <title>Microbial metabolic specificity influences pelagic lipid remineralization.</title>
        <authorList>
            <person name="Behrendt L."/>
            <person name="Hunter J.E."/>
            <person name="Alcolombri U."/>
            <person name="Smriga S."/>
            <person name="Mincer T."/>
            <person name="Lowenstein D.P."/>
            <person name="Peaudecerf F.J."/>
            <person name="Fernandez V.I."/>
            <person name="Fredricks H."/>
            <person name="Almblad H."/>
            <person name="Harrison J.J."/>
            <person name="Stocker R."/>
            <person name="Van Mooy B.A.S."/>
        </authorList>
    </citation>
    <scope>NUCLEOTIDE SEQUENCE [LARGE SCALE GENOMIC DNA]</scope>
    <source>
        <strain evidence="6 7">HP15-B</strain>
    </source>
</reference>
<dbReference type="PANTHER" id="PTHR34984">
    <property type="entry name" value="CARBON STORAGE REGULATOR"/>
    <property type="match status" value="1"/>
</dbReference>
<dbReference type="Gene3D" id="2.60.40.4380">
    <property type="entry name" value="Translational regulator CsrA"/>
    <property type="match status" value="1"/>
</dbReference>
<dbReference type="RefSeq" id="WP_014576206.1">
    <property type="nucleotide sequence ID" value="NZ_CP076686.1"/>
</dbReference>
<dbReference type="GeneID" id="78559294"/>
<comment type="subcellular location">
    <subcellularLocation>
        <location evidence="5">Cytoplasm</location>
    </subcellularLocation>
</comment>
<evidence type="ECO:0000256" key="3">
    <source>
        <dbReference type="ARBA" id="ARBA00022884"/>
    </source>
</evidence>
<keyword evidence="2 5" id="KW-0810">Translation regulation</keyword>
<comment type="subunit">
    <text evidence="5">Homodimer; the beta-strands of each monomer intercalate to form a hydrophobic core, while the alpha-helices form wings that extend away from the core.</text>
</comment>
<keyword evidence="7" id="KW-1185">Reference proteome</keyword>
<dbReference type="SUPFAM" id="SSF117130">
    <property type="entry name" value="CsrA-like"/>
    <property type="match status" value="1"/>
</dbReference>
<dbReference type="HAMAP" id="MF_00167">
    <property type="entry name" value="CsrA"/>
    <property type="match status" value="1"/>
</dbReference>
<comment type="function">
    <text evidence="5">A key translational regulator that binds mRNA to regulate translation initiation and/or mRNA stability. Mediates global changes in gene expression, shifting from rapid growth to stress survival by linking envelope stress, the stringent response and the catabolite repression systems. Usually binds in the 5'-UTR; binding at or near the Shine-Dalgarno sequence prevents ribosome-binding, repressing translation, binding elsewhere in the 5'-UTR can activate translation and/or stabilize the mRNA. Its function is antagonized by small RNA(s).</text>
</comment>
<keyword evidence="5" id="KW-0678">Repressor</keyword>
<evidence type="ECO:0000256" key="4">
    <source>
        <dbReference type="ARBA" id="ARBA00023159"/>
    </source>
</evidence>
<keyword evidence="4 5" id="KW-0010">Activator</keyword>
<sequence>MLILTRRTGETIVIETPSGEVVEVTVLGNNGPQIRMGVTAPKHTSIDREEIYKRKKAEANHG</sequence>
<comment type="similarity">
    <text evidence="5">Belongs to the CsrA/RsmA family.</text>
</comment>
<evidence type="ECO:0000256" key="5">
    <source>
        <dbReference type="HAMAP-Rule" id="MF_00167"/>
    </source>
</evidence>
<name>A0ABX8IMK6_9GAMM</name>
<evidence type="ECO:0000313" key="6">
    <source>
        <dbReference type="EMBL" id="QWV14444.1"/>
    </source>
</evidence>
<dbReference type="EMBL" id="CP076686">
    <property type="protein sequence ID" value="QWV14444.1"/>
    <property type="molecule type" value="Genomic_DNA"/>
</dbReference>
<gene>
    <name evidence="5" type="primary">csrA</name>
    <name evidence="6" type="ORF">KQ249_07585</name>
</gene>
<organism evidence="6 7">
    <name type="scientific">Marinobacter adhaerens</name>
    <dbReference type="NCBI Taxonomy" id="1033846"/>
    <lineage>
        <taxon>Bacteria</taxon>
        <taxon>Pseudomonadati</taxon>
        <taxon>Pseudomonadota</taxon>
        <taxon>Gammaproteobacteria</taxon>
        <taxon>Pseudomonadales</taxon>
        <taxon>Marinobacteraceae</taxon>
        <taxon>Marinobacter</taxon>
    </lineage>
</organism>
<keyword evidence="3 5" id="KW-0694">RNA-binding</keyword>
<evidence type="ECO:0000256" key="2">
    <source>
        <dbReference type="ARBA" id="ARBA00022845"/>
    </source>
</evidence>
<evidence type="ECO:0000313" key="7">
    <source>
        <dbReference type="Proteomes" id="UP000683442"/>
    </source>
</evidence>
<keyword evidence="1 5" id="KW-0963">Cytoplasm</keyword>
<evidence type="ECO:0000256" key="1">
    <source>
        <dbReference type="ARBA" id="ARBA00022490"/>
    </source>
</evidence>
<dbReference type="PANTHER" id="PTHR34984:SF1">
    <property type="entry name" value="CARBON STORAGE REGULATOR"/>
    <property type="match status" value="1"/>
</dbReference>
<protein>
    <recommendedName>
        <fullName evidence="5">Translational regulator CsrA</fullName>
    </recommendedName>
    <alternativeName>
        <fullName evidence="5">Carbon storage regulator</fullName>
    </alternativeName>
</protein>
<dbReference type="InterPro" id="IPR003751">
    <property type="entry name" value="CsrA"/>
</dbReference>
<dbReference type="Pfam" id="PF02599">
    <property type="entry name" value="CsrA"/>
    <property type="match status" value="1"/>
</dbReference>
<dbReference type="Proteomes" id="UP000683442">
    <property type="component" value="Chromosome"/>
</dbReference>